<name>A0ABS3U860_9ACTN</name>
<sequence length="203" mass="21418">MSRESSAFLIFLGTAAGVVSAVVAIMQLQQAAQQDANTPQDTDTGGWYGDEDYETEAVDTSGWVQVQTYQVSLPNTWEDGECLELQFDLDDAGASESTVHGEYADWADLTWSSCGGGYWGYAYGFTSSSTTVVAGGSQDAARCADGIGTGTYLELPANPSDPTTDEGCLYTTAGHIASVTVDSLSWNGATAEGRLNITLWSQA</sequence>
<evidence type="ECO:0000256" key="1">
    <source>
        <dbReference type="SAM" id="MobiDB-lite"/>
    </source>
</evidence>
<proteinExistence type="predicted"/>
<feature type="region of interest" description="Disordered" evidence="1">
    <location>
        <begin position="33"/>
        <end position="52"/>
    </location>
</feature>
<dbReference type="EMBL" id="JAGFNP010000012">
    <property type="protein sequence ID" value="MBO3734945.1"/>
    <property type="molecule type" value="Genomic_DNA"/>
</dbReference>
<evidence type="ECO:0000313" key="2">
    <source>
        <dbReference type="EMBL" id="MBO3734945.1"/>
    </source>
</evidence>
<accession>A0ABS3U860</accession>
<comment type="caution">
    <text evidence="2">The sequence shown here is derived from an EMBL/GenBank/DDBJ whole genome shotgun (WGS) entry which is preliminary data.</text>
</comment>
<protein>
    <submittedName>
        <fullName evidence="2">Uncharacterized protein</fullName>
    </submittedName>
</protein>
<evidence type="ECO:0000313" key="3">
    <source>
        <dbReference type="Proteomes" id="UP000681341"/>
    </source>
</evidence>
<keyword evidence="3" id="KW-1185">Reference proteome</keyword>
<dbReference type="RefSeq" id="WP_208498564.1">
    <property type="nucleotide sequence ID" value="NZ_JAGFNP010000012.1"/>
</dbReference>
<gene>
    <name evidence="2" type="ORF">J5V16_19120</name>
</gene>
<dbReference type="Proteomes" id="UP000681341">
    <property type="component" value="Unassembled WGS sequence"/>
</dbReference>
<reference evidence="2 3" key="1">
    <citation type="submission" date="2021-03" db="EMBL/GenBank/DDBJ databases">
        <title>Glycomyces sp. nov., a novel actinomycete isolated from soil.</title>
        <authorList>
            <person name="Yang X."/>
            <person name="Xu X."/>
        </authorList>
    </citation>
    <scope>NUCLEOTIDE SEQUENCE [LARGE SCALE GENOMIC DNA]</scope>
    <source>
        <strain evidence="2 3">NEAU-S30</strain>
    </source>
</reference>
<organism evidence="2 3">
    <name type="scientific">Glycomyces niveus</name>
    <dbReference type="NCBI Taxonomy" id="2820287"/>
    <lineage>
        <taxon>Bacteria</taxon>
        <taxon>Bacillati</taxon>
        <taxon>Actinomycetota</taxon>
        <taxon>Actinomycetes</taxon>
        <taxon>Glycomycetales</taxon>
        <taxon>Glycomycetaceae</taxon>
        <taxon>Glycomyces</taxon>
    </lineage>
</organism>
<feature type="compositionally biased region" description="Polar residues" evidence="1">
    <location>
        <begin position="33"/>
        <end position="43"/>
    </location>
</feature>